<evidence type="ECO:0000256" key="2">
    <source>
        <dbReference type="ARBA" id="ARBA00022692"/>
    </source>
</evidence>
<dbReference type="GeneID" id="98177829"/>
<feature type="transmembrane region" description="Helical" evidence="7">
    <location>
        <begin position="115"/>
        <end position="141"/>
    </location>
</feature>
<comment type="subcellular location">
    <subcellularLocation>
        <location evidence="1">Membrane</location>
        <topology evidence="1">Multi-pass membrane protein</topology>
    </subcellularLocation>
</comment>
<dbReference type="InterPro" id="IPR052337">
    <property type="entry name" value="SAT4-like"/>
</dbReference>
<dbReference type="EMBL" id="BAAFSV010000004">
    <property type="protein sequence ID" value="GAB1316876.1"/>
    <property type="molecule type" value="Genomic_DNA"/>
</dbReference>
<organism evidence="9 10">
    <name type="scientific">Madurella fahalii</name>
    <dbReference type="NCBI Taxonomy" id="1157608"/>
    <lineage>
        <taxon>Eukaryota</taxon>
        <taxon>Fungi</taxon>
        <taxon>Dikarya</taxon>
        <taxon>Ascomycota</taxon>
        <taxon>Pezizomycotina</taxon>
        <taxon>Sordariomycetes</taxon>
        <taxon>Sordariomycetidae</taxon>
        <taxon>Sordariales</taxon>
        <taxon>Sordariales incertae sedis</taxon>
        <taxon>Madurella</taxon>
    </lineage>
</organism>
<evidence type="ECO:0000256" key="4">
    <source>
        <dbReference type="ARBA" id="ARBA00023136"/>
    </source>
</evidence>
<feature type="compositionally biased region" description="Pro residues" evidence="6">
    <location>
        <begin position="21"/>
        <end position="33"/>
    </location>
</feature>
<accession>A0ABQ0GGI3</accession>
<dbReference type="PANTHER" id="PTHR33048">
    <property type="entry name" value="PTH11-LIKE INTEGRAL MEMBRANE PROTEIN (AFU_ORTHOLOGUE AFUA_5G11245)"/>
    <property type="match status" value="1"/>
</dbReference>
<evidence type="ECO:0000256" key="7">
    <source>
        <dbReference type="SAM" id="Phobius"/>
    </source>
</evidence>
<feature type="transmembrane region" description="Helical" evidence="7">
    <location>
        <begin position="234"/>
        <end position="256"/>
    </location>
</feature>
<dbReference type="Pfam" id="PF20684">
    <property type="entry name" value="Fung_rhodopsin"/>
    <property type="match status" value="1"/>
</dbReference>
<dbReference type="Proteomes" id="UP001628179">
    <property type="component" value="Unassembled WGS sequence"/>
</dbReference>
<evidence type="ECO:0000256" key="3">
    <source>
        <dbReference type="ARBA" id="ARBA00022989"/>
    </source>
</evidence>
<gene>
    <name evidence="9" type="ORF">MFIFM68171_07086</name>
</gene>
<evidence type="ECO:0000259" key="8">
    <source>
        <dbReference type="Pfam" id="PF20684"/>
    </source>
</evidence>
<feature type="transmembrane region" description="Helical" evidence="7">
    <location>
        <begin position="40"/>
        <end position="59"/>
    </location>
</feature>
<dbReference type="RefSeq" id="XP_070918607.1">
    <property type="nucleotide sequence ID" value="XM_071062506.1"/>
</dbReference>
<feature type="region of interest" description="Disordered" evidence="6">
    <location>
        <begin position="307"/>
        <end position="327"/>
    </location>
</feature>
<feature type="region of interest" description="Disordered" evidence="6">
    <location>
        <begin position="1"/>
        <end position="34"/>
    </location>
</feature>
<evidence type="ECO:0000256" key="6">
    <source>
        <dbReference type="SAM" id="MobiDB-lite"/>
    </source>
</evidence>
<evidence type="ECO:0000313" key="10">
    <source>
        <dbReference type="Proteomes" id="UP001628179"/>
    </source>
</evidence>
<feature type="domain" description="Rhodopsin" evidence="8">
    <location>
        <begin position="59"/>
        <end position="299"/>
    </location>
</feature>
<name>A0ABQ0GGI3_9PEZI</name>
<evidence type="ECO:0000256" key="5">
    <source>
        <dbReference type="ARBA" id="ARBA00038359"/>
    </source>
</evidence>
<keyword evidence="10" id="KW-1185">Reference proteome</keyword>
<keyword evidence="3 7" id="KW-1133">Transmembrane helix</keyword>
<proteinExistence type="inferred from homology"/>
<keyword evidence="4 7" id="KW-0472">Membrane</keyword>
<feature type="compositionally biased region" description="Low complexity" evidence="6">
    <location>
        <begin position="1"/>
        <end position="20"/>
    </location>
</feature>
<evidence type="ECO:0000313" key="9">
    <source>
        <dbReference type="EMBL" id="GAB1316876.1"/>
    </source>
</evidence>
<comment type="caution">
    <text evidence="9">The sequence shown here is derived from an EMBL/GenBank/DDBJ whole genome shotgun (WGS) entry which is preliminary data.</text>
</comment>
<protein>
    <submittedName>
        <fullName evidence="9">Rhodopsin domain-containing protein</fullName>
    </submittedName>
</protein>
<keyword evidence="2 7" id="KW-0812">Transmembrane</keyword>
<feature type="transmembrane region" description="Helical" evidence="7">
    <location>
        <begin position="153"/>
        <end position="177"/>
    </location>
</feature>
<reference evidence="9 10" key="1">
    <citation type="submission" date="2024-09" db="EMBL/GenBank/DDBJ databases">
        <title>Itraconazole resistance in Madurella fahalii resulting from another homologue of gene encoding cytochrome P450 14-alpha sterol demethylase (CYP51).</title>
        <authorList>
            <person name="Yoshioka I."/>
            <person name="Fahal A.H."/>
            <person name="Kaneko S."/>
            <person name="Yaguchi T."/>
        </authorList>
    </citation>
    <scope>NUCLEOTIDE SEQUENCE [LARGE SCALE GENOMIC DNA]</scope>
    <source>
        <strain evidence="9 10">IFM 68171</strain>
    </source>
</reference>
<evidence type="ECO:0000256" key="1">
    <source>
        <dbReference type="ARBA" id="ARBA00004141"/>
    </source>
</evidence>
<sequence>MAPQVSASSTLPLSTPTFTPSLPPPPGITPNPENPASLGGLANITLSVCLPCVTVFFLLRTYSRAFVKRTWTAEDALVTISWVGTVAYCGIMRATMSHHGGQHGWDITKEQANEAAYWFNVAAIEYGVMIGMAKLSVLWLYRRIFSPVRWSKFDIACVTLIILVIGFYGTTTIVKIWQCAPREKIWNNSLPGRCLEMKWILNVSGCFNMVTDYLILLLPIQAVRSLRVEKLKRILIVLAFSFGLCAPIFATIGFVVRLRNSGNADTTWYQPEILLWGAAELASCNLCVCFPELAFLFRRKRLAQLGPGGRGERRPTSSNMEAWHEAKPKVPPPTYPYFTKSLMNTIVLSTKNDGLYIELENQASVQNTPAAAFSRR</sequence>
<comment type="similarity">
    <text evidence="5">Belongs to the SAT4 family.</text>
</comment>
<dbReference type="InterPro" id="IPR049326">
    <property type="entry name" value="Rhodopsin_dom_fungi"/>
</dbReference>
<feature type="transmembrane region" description="Helical" evidence="7">
    <location>
        <begin position="276"/>
        <end position="297"/>
    </location>
</feature>
<dbReference type="PANTHER" id="PTHR33048:SF47">
    <property type="entry name" value="INTEGRAL MEMBRANE PROTEIN-RELATED"/>
    <property type="match status" value="1"/>
</dbReference>